<sequence length="153" mass="17331">MVQDACSRPASLIPSDVSGDLRGALMEEVDDSVVVFRFEDGWRIVELLTKFDYQREGGLMGNCVGMFYDGPHTIYSLRNSLNEPRANILLVGREVTEVAGRYNTAPKPKYTKRVKRFFAERGYTVAPTAFLITELRSRNGRRTQNETRRYGAG</sequence>
<gene>
    <name evidence="1" type="ORF">D4A92_14805</name>
</gene>
<accession>A0ABX7EXD5</accession>
<organism evidence="1 2">
    <name type="scientific">Rhizobium rosettiformans</name>
    <dbReference type="NCBI Taxonomy" id="1368430"/>
    <lineage>
        <taxon>Bacteria</taxon>
        <taxon>Pseudomonadati</taxon>
        <taxon>Pseudomonadota</taxon>
        <taxon>Alphaproteobacteria</taxon>
        <taxon>Hyphomicrobiales</taxon>
        <taxon>Rhizobiaceae</taxon>
        <taxon>Rhizobium/Agrobacterium group</taxon>
        <taxon>Rhizobium</taxon>
    </lineage>
</organism>
<dbReference type="Proteomes" id="UP000596351">
    <property type="component" value="Chromosome"/>
</dbReference>
<protein>
    <submittedName>
        <fullName evidence="1">Uncharacterized protein</fullName>
    </submittedName>
</protein>
<proteinExistence type="predicted"/>
<reference evidence="1 2" key="1">
    <citation type="submission" date="2018-09" db="EMBL/GenBank/DDBJ databases">
        <title>Rhizobium sp. MAE2-X.</title>
        <authorList>
            <person name="Lee Y."/>
            <person name="Jeon C.O."/>
        </authorList>
    </citation>
    <scope>NUCLEOTIDE SEQUENCE [LARGE SCALE GENOMIC DNA]</scope>
    <source>
        <strain evidence="1 2">MAE2-X</strain>
    </source>
</reference>
<keyword evidence="2" id="KW-1185">Reference proteome</keyword>
<evidence type="ECO:0000313" key="2">
    <source>
        <dbReference type="Proteomes" id="UP000596351"/>
    </source>
</evidence>
<dbReference type="EMBL" id="CP032405">
    <property type="protein sequence ID" value="QRF52610.1"/>
    <property type="molecule type" value="Genomic_DNA"/>
</dbReference>
<name>A0ABX7EXD5_9HYPH</name>
<evidence type="ECO:0000313" key="1">
    <source>
        <dbReference type="EMBL" id="QRF52610.1"/>
    </source>
</evidence>